<organism evidence="1 2">
    <name type="scientific">Candidatus Mycoplasma haematobovis</name>
    <dbReference type="NCBI Taxonomy" id="432608"/>
    <lineage>
        <taxon>Bacteria</taxon>
        <taxon>Bacillati</taxon>
        <taxon>Mycoplasmatota</taxon>
        <taxon>Mollicutes</taxon>
        <taxon>Mycoplasmataceae</taxon>
        <taxon>Mycoplasma</taxon>
    </lineage>
</organism>
<dbReference type="AlphaFoldDB" id="A0A1A9QCH8"/>
<evidence type="ECO:0000313" key="2">
    <source>
        <dbReference type="Proteomes" id="UP000077623"/>
    </source>
</evidence>
<reference evidence="2" key="1">
    <citation type="submission" date="2016-04" db="EMBL/GenBank/DDBJ databases">
        <authorList>
            <person name="Quiroz-Castaneda R.E."/>
            <person name="Martinez-Ocampo F."/>
        </authorList>
    </citation>
    <scope>NUCLEOTIDE SEQUENCE [LARGE SCALE GENOMIC DNA]</scope>
    <source>
        <strain evidence="2">INIFAP01</strain>
    </source>
</reference>
<evidence type="ECO:0000313" key="1">
    <source>
        <dbReference type="EMBL" id="OAL10153.1"/>
    </source>
</evidence>
<dbReference type="EMBL" id="LWUJ01000012">
    <property type="protein sequence ID" value="OAL10153.1"/>
    <property type="molecule type" value="Genomic_DNA"/>
</dbReference>
<proteinExistence type="predicted"/>
<comment type="caution">
    <text evidence="1">The sequence shown here is derived from an EMBL/GenBank/DDBJ whole genome shotgun (WGS) entry which is preliminary data.</text>
</comment>
<name>A0A1A9QCH8_9MOLU</name>
<dbReference type="Proteomes" id="UP000077623">
    <property type="component" value="Unassembled WGS sequence"/>
</dbReference>
<dbReference type="RefSeq" id="WP_187150538.1">
    <property type="nucleotide sequence ID" value="NZ_LWUJ01000012.1"/>
</dbReference>
<keyword evidence="2" id="KW-1185">Reference proteome</keyword>
<accession>A0A1A9QCH8</accession>
<protein>
    <submittedName>
        <fullName evidence="1">Uncharacterized protein</fullName>
    </submittedName>
</protein>
<sequence>MVKEIVKLLIVGSGCSGVAIVSTTFSGIDDSFDKLTGRNQRGEYKKIEKISSYGEIEAFDEQNGCVFRIVDETESIPKDYSLADFLATKKKDIPNLESEVAKVAESGRNYCGKEVPVMAIFYVTERSDAPKNAVKKVFKLKRGQTLINNHKSNP</sequence>
<gene>
    <name evidence="1" type="ORF">A6V39_04540</name>
</gene>